<dbReference type="AlphaFoldDB" id="A0A6G1DN38"/>
<gene>
    <name evidence="2" type="ORF">E2562_020258</name>
</gene>
<name>A0A6G1DN38_9ORYZ</name>
<keyword evidence="3" id="KW-1185">Reference proteome</keyword>
<evidence type="ECO:0000256" key="1">
    <source>
        <dbReference type="SAM" id="MobiDB-lite"/>
    </source>
</evidence>
<organism evidence="2 3">
    <name type="scientific">Oryza meyeriana var. granulata</name>
    <dbReference type="NCBI Taxonomy" id="110450"/>
    <lineage>
        <taxon>Eukaryota</taxon>
        <taxon>Viridiplantae</taxon>
        <taxon>Streptophyta</taxon>
        <taxon>Embryophyta</taxon>
        <taxon>Tracheophyta</taxon>
        <taxon>Spermatophyta</taxon>
        <taxon>Magnoliopsida</taxon>
        <taxon>Liliopsida</taxon>
        <taxon>Poales</taxon>
        <taxon>Poaceae</taxon>
        <taxon>BOP clade</taxon>
        <taxon>Oryzoideae</taxon>
        <taxon>Oryzeae</taxon>
        <taxon>Oryzinae</taxon>
        <taxon>Oryza</taxon>
        <taxon>Oryza meyeriana</taxon>
    </lineage>
</organism>
<comment type="caution">
    <text evidence="2">The sequence shown here is derived from an EMBL/GenBank/DDBJ whole genome shotgun (WGS) entry which is preliminary data.</text>
</comment>
<feature type="region of interest" description="Disordered" evidence="1">
    <location>
        <begin position="162"/>
        <end position="183"/>
    </location>
</feature>
<evidence type="ECO:0000313" key="3">
    <source>
        <dbReference type="Proteomes" id="UP000479710"/>
    </source>
</evidence>
<dbReference type="Proteomes" id="UP000479710">
    <property type="component" value="Unassembled WGS sequence"/>
</dbReference>
<sequence length="190" mass="20662">MGSVLLLPRKRVSMPATWALLTSKTWSTAKWPRRDGSSHVSRLLPLLLILKSRSTLVPDKNPNGMEANVLPSRCIISKARNTTGEVVAAEIQQLQRREQPDLQRQSSVEADALRASGDDPSGAVITEDPSITTHARRGAIVLAERTVGTKSRGDDRHVVVIGVHGTGGHGDRREGDEEITTDGPHVWCRG</sequence>
<accession>A0A6G1DN38</accession>
<evidence type="ECO:0000313" key="2">
    <source>
        <dbReference type="EMBL" id="KAF0913123.1"/>
    </source>
</evidence>
<proteinExistence type="predicted"/>
<feature type="region of interest" description="Disordered" evidence="1">
    <location>
        <begin position="97"/>
        <end position="126"/>
    </location>
</feature>
<dbReference type="EMBL" id="SPHZ02000006">
    <property type="protein sequence ID" value="KAF0913123.1"/>
    <property type="molecule type" value="Genomic_DNA"/>
</dbReference>
<reference evidence="2 3" key="1">
    <citation type="submission" date="2019-11" db="EMBL/GenBank/DDBJ databases">
        <title>Whole genome sequence of Oryza granulata.</title>
        <authorList>
            <person name="Li W."/>
        </authorList>
    </citation>
    <scope>NUCLEOTIDE SEQUENCE [LARGE SCALE GENOMIC DNA]</scope>
    <source>
        <strain evidence="3">cv. Menghai</strain>
        <tissue evidence="2">Leaf</tissue>
    </source>
</reference>
<protein>
    <submittedName>
        <fullName evidence="2">Uncharacterized protein</fullName>
    </submittedName>
</protein>